<reference evidence="2 3" key="1">
    <citation type="submission" date="2016-10" db="EMBL/GenBank/DDBJ databases">
        <authorList>
            <person name="de Groot N.N."/>
        </authorList>
    </citation>
    <scope>NUCLEOTIDE SEQUENCE [LARGE SCALE GENOMIC DNA]</scope>
    <source>
        <strain evidence="2">1</strain>
    </source>
</reference>
<sequence length="250" mass="27586">MRNNRFLFFVAVVATLVFLPSLPLAQEHLFPGNTSTEHKPLVRLPDDEDIRNASSRGRKAMQQLDTLEKNNAIAIPQMPDMDALPQPAFPADDITTIAEKFRDIGEASAEKMHSLDLLILVSLSMPEAALRKLADQAEKAGATLLFRGLKDDSMMKMGEAVKAILDGRNVHVAIHPPAFQQFGVTRVPAFVLASQEAGKVMDNGCSKPQTFVKVSGDVSLDYALEYIERTSPDWSMVARSFHSRIVRGIQ</sequence>
<keyword evidence="1" id="KW-0732">Signal</keyword>
<accession>A0A1G5SD02</accession>
<dbReference type="EMBL" id="FMWO01000040">
    <property type="protein sequence ID" value="SCZ84988.1"/>
    <property type="molecule type" value="Genomic_DNA"/>
</dbReference>
<dbReference type="RefSeq" id="WP_090284900.1">
    <property type="nucleotide sequence ID" value="NZ_FMWO01000040.1"/>
</dbReference>
<dbReference type="InterPro" id="IPR019106">
    <property type="entry name" value="T4SS_TrbC"/>
</dbReference>
<evidence type="ECO:0000256" key="1">
    <source>
        <dbReference type="SAM" id="SignalP"/>
    </source>
</evidence>
<feature type="chain" id="PRO_5011437459" evidence="1">
    <location>
        <begin position="26"/>
        <end position="250"/>
    </location>
</feature>
<name>A0A1G5SD02_9PROT</name>
<protein>
    <submittedName>
        <fullName evidence="2">Type-F conjugative transfer system pilin assembly protein TrbC</fullName>
    </submittedName>
</protein>
<evidence type="ECO:0000313" key="2">
    <source>
        <dbReference type="EMBL" id="SCZ84988.1"/>
    </source>
</evidence>
<dbReference type="STRING" id="51642.NSMM_330008"/>
<dbReference type="NCBIfam" id="TIGR02742">
    <property type="entry name" value="TrbC_Ftype"/>
    <property type="match status" value="1"/>
</dbReference>
<dbReference type="Pfam" id="PF09673">
    <property type="entry name" value="TrbC_Ftype"/>
    <property type="match status" value="1"/>
</dbReference>
<dbReference type="OrthoDB" id="8557871at2"/>
<dbReference type="Proteomes" id="UP000198729">
    <property type="component" value="Unassembled WGS sequence"/>
</dbReference>
<organism evidence="2 3">
    <name type="scientific">Nitrosomonas mobilis</name>
    <dbReference type="NCBI Taxonomy" id="51642"/>
    <lineage>
        <taxon>Bacteria</taxon>
        <taxon>Pseudomonadati</taxon>
        <taxon>Pseudomonadota</taxon>
        <taxon>Betaproteobacteria</taxon>
        <taxon>Nitrosomonadales</taxon>
        <taxon>Nitrosomonadaceae</taxon>
        <taxon>Nitrosomonas</taxon>
    </lineage>
</organism>
<dbReference type="AlphaFoldDB" id="A0A1G5SD02"/>
<keyword evidence="3" id="KW-1185">Reference proteome</keyword>
<dbReference type="InterPro" id="IPR014113">
    <property type="entry name" value="T4SS_TrbC_subgr"/>
</dbReference>
<evidence type="ECO:0000313" key="3">
    <source>
        <dbReference type="Proteomes" id="UP000198729"/>
    </source>
</evidence>
<proteinExistence type="predicted"/>
<gene>
    <name evidence="2" type="ORF">NSMM_330008</name>
</gene>
<feature type="signal peptide" evidence="1">
    <location>
        <begin position="1"/>
        <end position="25"/>
    </location>
</feature>